<accession>A0A2W5PTL0</accession>
<gene>
    <name evidence="2" type="ORF">DI551_02100</name>
</gene>
<comment type="caution">
    <text evidence="2">The sequence shown here is derived from an EMBL/GenBank/DDBJ whole genome shotgun (WGS) entry which is preliminary data.</text>
</comment>
<keyword evidence="1" id="KW-0472">Membrane</keyword>
<name>A0A2W5PTL0_9BACT</name>
<feature type="transmembrane region" description="Helical" evidence="1">
    <location>
        <begin position="108"/>
        <end position="127"/>
    </location>
</feature>
<proteinExistence type="predicted"/>
<keyword evidence="1" id="KW-0812">Transmembrane</keyword>
<evidence type="ECO:0000313" key="3">
    <source>
        <dbReference type="Proteomes" id="UP000249417"/>
    </source>
</evidence>
<evidence type="ECO:0000313" key="2">
    <source>
        <dbReference type="EMBL" id="PZQ48087.1"/>
    </source>
</evidence>
<evidence type="ECO:0000256" key="1">
    <source>
        <dbReference type="SAM" id="Phobius"/>
    </source>
</evidence>
<sequence length="177" mass="18503">MIMAYYTRTSDGDDPYGDYDGSPSWDNSVSSYDTDYEPSPSLKKPSFDWREAGAGALNVLVVQAGGAAFGGLLNSAHSAAQGAFWGAVVTGVYGAFAFSLDADRESRIGVLGVVAAEFALAGAGAYYNVPSAVFQPAETFSLMRPSEEVAKEQSVKIERDNAGKTVAATVALAPKPL</sequence>
<dbReference type="AlphaFoldDB" id="A0A2W5PTL0"/>
<organism evidence="2 3">
    <name type="scientific">Micavibrio aeruginosavorus</name>
    <dbReference type="NCBI Taxonomy" id="349221"/>
    <lineage>
        <taxon>Bacteria</taxon>
        <taxon>Pseudomonadati</taxon>
        <taxon>Bdellovibrionota</taxon>
        <taxon>Bdellovibrionia</taxon>
        <taxon>Bdellovibrionales</taxon>
        <taxon>Pseudobdellovibrionaceae</taxon>
        <taxon>Micavibrio</taxon>
    </lineage>
</organism>
<keyword evidence="1" id="KW-1133">Transmembrane helix</keyword>
<feature type="transmembrane region" description="Helical" evidence="1">
    <location>
        <begin position="79"/>
        <end position="96"/>
    </location>
</feature>
<dbReference type="Proteomes" id="UP000249417">
    <property type="component" value="Unassembled WGS sequence"/>
</dbReference>
<dbReference type="EMBL" id="QFQB01000007">
    <property type="protein sequence ID" value="PZQ48087.1"/>
    <property type="molecule type" value="Genomic_DNA"/>
</dbReference>
<protein>
    <submittedName>
        <fullName evidence="2">Uncharacterized protein</fullName>
    </submittedName>
</protein>
<reference evidence="2 3" key="1">
    <citation type="submission" date="2017-08" db="EMBL/GenBank/DDBJ databases">
        <title>Infants hospitalized years apart are colonized by the same room-sourced microbial strains.</title>
        <authorList>
            <person name="Brooks B."/>
            <person name="Olm M.R."/>
            <person name="Firek B.A."/>
            <person name="Baker R."/>
            <person name="Thomas B.C."/>
            <person name="Morowitz M.J."/>
            <person name="Banfield J.F."/>
        </authorList>
    </citation>
    <scope>NUCLEOTIDE SEQUENCE [LARGE SCALE GENOMIC DNA]</scope>
    <source>
        <strain evidence="2">S2_005_002_R2_29</strain>
    </source>
</reference>
<feature type="transmembrane region" description="Helical" evidence="1">
    <location>
        <begin position="52"/>
        <end position="73"/>
    </location>
</feature>